<dbReference type="Gene3D" id="3.20.190.10">
    <property type="entry name" value="MutM-like, N-terminal"/>
    <property type="match status" value="1"/>
</dbReference>
<comment type="caution">
    <text evidence="2">The sequence shown here is derived from an EMBL/GenBank/DDBJ whole genome shotgun (WGS) entry which is preliminary data.</text>
</comment>
<dbReference type="Proteomes" id="UP000248724">
    <property type="component" value="Unassembled WGS sequence"/>
</dbReference>
<dbReference type="PROSITE" id="PS51068">
    <property type="entry name" value="FPG_CAT"/>
    <property type="match status" value="1"/>
</dbReference>
<dbReference type="AlphaFoldDB" id="A0A2W6A0Z7"/>
<dbReference type="Pfam" id="PF01149">
    <property type="entry name" value="Fapy_DNA_glyco"/>
    <property type="match status" value="1"/>
</dbReference>
<feature type="domain" description="Formamidopyrimidine-DNA glycosylase catalytic" evidence="1">
    <location>
        <begin position="63"/>
        <end position="159"/>
    </location>
</feature>
<dbReference type="EMBL" id="QHBU01000219">
    <property type="protein sequence ID" value="PZR79178.1"/>
    <property type="molecule type" value="Genomic_DNA"/>
</dbReference>
<evidence type="ECO:0000313" key="2">
    <source>
        <dbReference type="EMBL" id="PZR79178.1"/>
    </source>
</evidence>
<accession>A0A2W6A0Z7</accession>
<sequence>MTSRLSRRWLRASAASTCRASTANPPPRTRWRRRCARRGSYPARAGLSCTRSAKGRRTQEQMAEGDTIWRAAATLQRRLAGRRVCAARPAALSRLTGRTLLRVEPVGKHLYMYFSDGVVLHSHMRMTGAWHLYNDGQARRRAAHLATAELDFDDVQAVLFAAPVCELIRAAAVGSGLGPDILGAHFDAGDLVAPARASAH</sequence>
<reference evidence="2 3" key="1">
    <citation type="journal article" date="2017" name="Nature">
        <title>Atmospheric trace gases support primary production in Antarctic desert surface soil.</title>
        <authorList>
            <person name="Ji M."/>
            <person name="Greening C."/>
            <person name="Vanwonterghem I."/>
            <person name="Carere C.R."/>
            <person name="Bay S.K."/>
            <person name="Steen J.A."/>
            <person name="Montgomery K."/>
            <person name="Lines T."/>
            <person name="Beardall J."/>
            <person name="van Dorst J."/>
            <person name="Snape I."/>
            <person name="Stott M.B."/>
            <person name="Hugenholtz P."/>
            <person name="Ferrari B.C."/>
        </authorList>
    </citation>
    <scope>NUCLEOTIDE SEQUENCE [LARGE SCALE GENOMIC DNA]</scope>
    <source>
        <strain evidence="2">RRmetagenome_bin12</strain>
    </source>
</reference>
<dbReference type="SUPFAM" id="SSF81624">
    <property type="entry name" value="N-terminal domain of MutM-like DNA repair proteins"/>
    <property type="match status" value="1"/>
</dbReference>
<dbReference type="GO" id="GO:0003906">
    <property type="term" value="F:DNA-(apurinic or apyrimidinic site) endonuclease activity"/>
    <property type="evidence" value="ECO:0007669"/>
    <property type="project" value="InterPro"/>
</dbReference>
<dbReference type="InterPro" id="IPR012319">
    <property type="entry name" value="FPG_cat"/>
</dbReference>
<protein>
    <recommendedName>
        <fullName evidence="1">Formamidopyrimidine-DNA glycosylase catalytic domain-containing protein</fullName>
    </recommendedName>
</protein>
<name>A0A2W6A0Z7_9BACT</name>
<dbReference type="SMART" id="SM00898">
    <property type="entry name" value="Fapy_DNA_glyco"/>
    <property type="match status" value="1"/>
</dbReference>
<dbReference type="GO" id="GO:0000703">
    <property type="term" value="F:oxidized pyrimidine nucleobase lesion DNA N-glycosylase activity"/>
    <property type="evidence" value="ECO:0007669"/>
    <property type="project" value="TreeGrafter"/>
</dbReference>
<dbReference type="GO" id="GO:0008270">
    <property type="term" value="F:zinc ion binding"/>
    <property type="evidence" value="ECO:0007669"/>
    <property type="project" value="InterPro"/>
</dbReference>
<dbReference type="PANTHER" id="PTHR42697">
    <property type="entry name" value="ENDONUCLEASE 8"/>
    <property type="match status" value="1"/>
</dbReference>
<organism evidence="2 3">
    <name type="scientific">Candidatus Aeolococcus gillhamiae</name>
    <dbReference type="NCBI Taxonomy" id="3127015"/>
    <lineage>
        <taxon>Bacteria</taxon>
        <taxon>Bacillati</taxon>
        <taxon>Candidatus Dormiibacterota</taxon>
        <taxon>Candidatus Dormibacteria</taxon>
        <taxon>Candidatus Aeolococcales</taxon>
        <taxon>Candidatus Aeolococcaceae</taxon>
        <taxon>Candidatus Aeolococcus</taxon>
    </lineage>
</organism>
<dbReference type="PANTHER" id="PTHR42697:SF1">
    <property type="entry name" value="ENDONUCLEASE 8"/>
    <property type="match status" value="1"/>
</dbReference>
<evidence type="ECO:0000313" key="3">
    <source>
        <dbReference type="Proteomes" id="UP000248724"/>
    </source>
</evidence>
<dbReference type="GO" id="GO:0006284">
    <property type="term" value="P:base-excision repair"/>
    <property type="evidence" value="ECO:0007669"/>
    <property type="project" value="InterPro"/>
</dbReference>
<evidence type="ECO:0000259" key="1">
    <source>
        <dbReference type="PROSITE" id="PS51068"/>
    </source>
</evidence>
<gene>
    <name evidence="2" type="ORF">DLM65_11315</name>
</gene>
<proteinExistence type="predicted"/>
<dbReference type="InterPro" id="IPR035937">
    <property type="entry name" value="FPG_N"/>
</dbReference>